<dbReference type="AlphaFoldDB" id="A0A1I0GJX2"/>
<dbReference type="RefSeq" id="WP_002592848.1">
    <property type="nucleotide sequence ID" value="NZ_FOIO01000020.1"/>
</dbReference>
<accession>A0A1I0GJX2</accession>
<dbReference type="Proteomes" id="UP000182121">
    <property type="component" value="Unassembled WGS sequence"/>
</dbReference>
<name>A0A1I0GJX2_9FIRM</name>
<evidence type="ECO:0000313" key="2">
    <source>
        <dbReference type="Proteomes" id="UP000182121"/>
    </source>
</evidence>
<evidence type="ECO:0000313" key="1">
    <source>
        <dbReference type="EMBL" id="SET71509.1"/>
    </source>
</evidence>
<dbReference type="Gene3D" id="1.10.8.200">
    <property type="entry name" value="Replisome organizer (g39p helicase loader/inhibitor protein)"/>
    <property type="match status" value="1"/>
</dbReference>
<comment type="caution">
    <text evidence="1">The sequence shown here is derived from an EMBL/GenBank/DDBJ whole genome shotgun (WGS) entry which is preliminary data.</text>
</comment>
<organism evidence="1 2">
    <name type="scientific">Enterocloster clostridioformis</name>
    <dbReference type="NCBI Taxonomy" id="1531"/>
    <lineage>
        <taxon>Bacteria</taxon>
        <taxon>Bacillati</taxon>
        <taxon>Bacillota</taxon>
        <taxon>Clostridia</taxon>
        <taxon>Lachnospirales</taxon>
        <taxon>Lachnospiraceae</taxon>
        <taxon>Enterocloster</taxon>
    </lineage>
</organism>
<reference evidence="1 2" key="1">
    <citation type="submission" date="2016-10" db="EMBL/GenBank/DDBJ databases">
        <authorList>
            <person name="Varghese N."/>
            <person name="Submissions S."/>
        </authorList>
    </citation>
    <scope>NUCLEOTIDE SEQUENCE [LARGE SCALE GENOMIC DNA]</scope>
    <source>
        <strain evidence="1 2">NLAE-zl-C196</strain>
    </source>
</reference>
<dbReference type="EMBL" id="FOIO01000020">
    <property type="protein sequence ID" value="SET71509.1"/>
    <property type="molecule type" value="Genomic_DNA"/>
</dbReference>
<gene>
    <name evidence="1" type="ORF">SAMN05216521_102051</name>
</gene>
<proteinExistence type="predicted"/>
<protein>
    <submittedName>
        <fullName evidence="1">Loader and inhibitor of phage G40P</fullName>
    </submittedName>
</protein>
<sequence>MSKKEFVEIVSMLRGAYSRTELLKSVAEADVWYECLRDLEFEWMKKAVIQWIQENKFPPTIAEIRELAKKVEQQAYEKGEVKRWQ</sequence>